<gene>
    <name evidence="1" type="ORF">NC653_016979</name>
</gene>
<reference evidence="1" key="1">
    <citation type="journal article" date="2023" name="Mol. Ecol. Resour.">
        <title>Chromosome-level genome assembly of a triploid poplar Populus alba 'Berolinensis'.</title>
        <authorList>
            <person name="Chen S."/>
            <person name="Yu Y."/>
            <person name="Wang X."/>
            <person name="Wang S."/>
            <person name="Zhang T."/>
            <person name="Zhou Y."/>
            <person name="He R."/>
            <person name="Meng N."/>
            <person name="Wang Y."/>
            <person name="Liu W."/>
            <person name="Liu Z."/>
            <person name="Liu J."/>
            <person name="Guo Q."/>
            <person name="Huang H."/>
            <person name="Sederoff R.R."/>
            <person name="Wang G."/>
            <person name="Qu G."/>
            <person name="Chen S."/>
        </authorList>
    </citation>
    <scope>NUCLEOTIDE SEQUENCE</scope>
    <source>
        <strain evidence="1">SC-2020</strain>
    </source>
</reference>
<keyword evidence="2" id="KW-1185">Reference proteome</keyword>
<evidence type="ECO:0000313" key="1">
    <source>
        <dbReference type="EMBL" id="KAJ6994011.1"/>
    </source>
</evidence>
<proteinExistence type="predicted"/>
<dbReference type="AlphaFoldDB" id="A0AAD6QPA7"/>
<comment type="caution">
    <text evidence="1">The sequence shown here is derived from an EMBL/GenBank/DDBJ whole genome shotgun (WGS) entry which is preliminary data.</text>
</comment>
<protein>
    <submittedName>
        <fullName evidence="1">Uncharacterized protein</fullName>
    </submittedName>
</protein>
<name>A0AAD6QPA7_9ROSI</name>
<evidence type="ECO:0000313" key="2">
    <source>
        <dbReference type="Proteomes" id="UP001164929"/>
    </source>
</evidence>
<organism evidence="1 2">
    <name type="scientific">Populus alba x Populus x berolinensis</name>
    <dbReference type="NCBI Taxonomy" id="444605"/>
    <lineage>
        <taxon>Eukaryota</taxon>
        <taxon>Viridiplantae</taxon>
        <taxon>Streptophyta</taxon>
        <taxon>Embryophyta</taxon>
        <taxon>Tracheophyta</taxon>
        <taxon>Spermatophyta</taxon>
        <taxon>Magnoliopsida</taxon>
        <taxon>eudicotyledons</taxon>
        <taxon>Gunneridae</taxon>
        <taxon>Pentapetalae</taxon>
        <taxon>rosids</taxon>
        <taxon>fabids</taxon>
        <taxon>Malpighiales</taxon>
        <taxon>Salicaceae</taxon>
        <taxon>Saliceae</taxon>
        <taxon>Populus</taxon>
    </lineage>
</organism>
<sequence>MPRPRRLLAWRVLPIPSVERGNHLIESSYTHRDWEAWTFDWNTDSIAQQST</sequence>
<dbReference type="Proteomes" id="UP001164929">
    <property type="component" value="Chromosome 6"/>
</dbReference>
<accession>A0AAD6QPA7</accession>
<dbReference type="EMBL" id="JAQIZT010000006">
    <property type="protein sequence ID" value="KAJ6994011.1"/>
    <property type="molecule type" value="Genomic_DNA"/>
</dbReference>